<keyword evidence="8" id="KW-0812">Transmembrane</keyword>
<dbReference type="PANTHER" id="PTHR15258">
    <property type="entry name" value="FGF BINDING PROTEIN-RELATED"/>
    <property type="match status" value="1"/>
</dbReference>
<feature type="compositionally biased region" description="Low complexity" evidence="7">
    <location>
        <begin position="388"/>
        <end position="399"/>
    </location>
</feature>
<comment type="subcellular location">
    <subcellularLocation>
        <location evidence="1">Secreted</location>
    </subcellularLocation>
</comment>
<feature type="transmembrane region" description="Helical" evidence="8">
    <location>
        <begin position="80"/>
        <end position="104"/>
    </location>
</feature>
<accession>A0A8S4BNQ3</accession>
<dbReference type="GO" id="GO:0007267">
    <property type="term" value="P:cell-cell signaling"/>
    <property type="evidence" value="ECO:0007669"/>
    <property type="project" value="TreeGrafter"/>
</dbReference>
<evidence type="ECO:0000256" key="2">
    <source>
        <dbReference type="ARBA" id="ARBA00008326"/>
    </source>
</evidence>
<proteinExistence type="inferred from homology"/>
<dbReference type="PANTHER" id="PTHR15258:SF2">
    <property type="entry name" value="FIBROBLAST GROWTH FACTOR-BINDING PROTEIN 1"/>
    <property type="match status" value="1"/>
</dbReference>
<evidence type="ECO:0000313" key="9">
    <source>
        <dbReference type="EMBL" id="CAG5988850.1"/>
    </source>
</evidence>
<feature type="region of interest" description="Disordered" evidence="7">
    <location>
        <begin position="386"/>
        <end position="468"/>
    </location>
</feature>
<dbReference type="AlphaFoldDB" id="A0A8S4BNQ3"/>
<comment type="caution">
    <text evidence="9">The sequence shown here is derived from an EMBL/GenBank/DDBJ whole genome shotgun (WGS) entry which is preliminary data.</text>
</comment>
<evidence type="ECO:0000256" key="7">
    <source>
        <dbReference type="SAM" id="MobiDB-lite"/>
    </source>
</evidence>
<dbReference type="GO" id="GO:0019838">
    <property type="term" value="F:growth factor binding"/>
    <property type="evidence" value="ECO:0007669"/>
    <property type="project" value="UniProtKB-KW"/>
</dbReference>
<evidence type="ECO:0000256" key="6">
    <source>
        <dbReference type="ARBA" id="ARBA00023183"/>
    </source>
</evidence>
<keyword evidence="8" id="KW-0472">Membrane</keyword>
<organism evidence="9 10">
    <name type="scientific">Menidia menidia</name>
    <name type="common">Atlantic silverside</name>
    <dbReference type="NCBI Taxonomy" id="238744"/>
    <lineage>
        <taxon>Eukaryota</taxon>
        <taxon>Metazoa</taxon>
        <taxon>Chordata</taxon>
        <taxon>Craniata</taxon>
        <taxon>Vertebrata</taxon>
        <taxon>Euteleostomi</taxon>
        <taxon>Actinopterygii</taxon>
        <taxon>Neopterygii</taxon>
        <taxon>Teleostei</taxon>
        <taxon>Neoteleostei</taxon>
        <taxon>Acanthomorphata</taxon>
        <taxon>Ovalentaria</taxon>
        <taxon>Atherinomorphae</taxon>
        <taxon>Atheriniformes</taxon>
        <taxon>Atherinopsidae</taxon>
        <taxon>Menidiinae</taxon>
        <taxon>Menidia</taxon>
    </lineage>
</organism>
<dbReference type="GO" id="GO:0005576">
    <property type="term" value="C:extracellular region"/>
    <property type="evidence" value="ECO:0007669"/>
    <property type="project" value="UniProtKB-SubCell"/>
</dbReference>
<evidence type="ECO:0000256" key="4">
    <source>
        <dbReference type="ARBA" id="ARBA00022729"/>
    </source>
</evidence>
<sequence>MSEQEKLKPRLSLTVCLKLCAFLLPSNGRHGEDLPLLALFVSPRPQQPNPGVISDSKVRRREQNVFGGMREEQNSRVCCAGFMALLTNVAILLVVACFSHHVMVGSCQRGHGKRGRTGPKAGRQPKSGSARLIKGKLLTRDKAECSWVATGEDPVILNITCKKADGILRCEYAARPGSCPQYASNGDLYWKQISRALKKQRSLCGGRSALVKAGMCKKAPQSAHFRLQVAQKKETFSPFVPPVAAEAVKSCRPANKKLAGEFCSTSWTSLCTFLFTMSFTMVNRKVHKLVQEVLQNSPASFLLAGRQDLTASAATGRLNLLALIVAAGGQKHEDGVFICTWKNSYDHIHHKRSTRSDLWSERRVLRERAGCSMDLATELPSCLKSIQRSRTMSSRSPRSIPTYKPRFQPHPRARGSEVDATRKDLGAGMSLKQPGNGSSSRSRYESKPLFKTASSELTPSPLMQSGAC</sequence>
<keyword evidence="4" id="KW-0732">Signal</keyword>
<dbReference type="InterPro" id="IPR010510">
    <property type="entry name" value="FGF1-bd"/>
</dbReference>
<dbReference type="Pfam" id="PF06473">
    <property type="entry name" value="FGF-BP1"/>
    <property type="match status" value="1"/>
</dbReference>
<feature type="region of interest" description="Disordered" evidence="7">
    <location>
        <begin position="108"/>
        <end position="129"/>
    </location>
</feature>
<keyword evidence="3" id="KW-0964">Secreted</keyword>
<dbReference type="OrthoDB" id="8875908at2759"/>
<feature type="compositionally biased region" description="Basic and acidic residues" evidence="7">
    <location>
        <begin position="414"/>
        <end position="425"/>
    </location>
</feature>
<name>A0A8S4BNQ3_9TELE</name>
<feature type="compositionally biased region" description="Polar residues" evidence="7">
    <location>
        <begin position="452"/>
        <end position="468"/>
    </location>
</feature>
<evidence type="ECO:0000256" key="8">
    <source>
        <dbReference type="SAM" id="Phobius"/>
    </source>
</evidence>
<evidence type="ECO:0000256" key="1">
    <source>
        <dbReference type="ARBA" id="ARBA00004613"/>
    </source>
</evidence>
<dbReference type="Proteomes" id="UP000677803">
    <property type="component" value="Unassembled WGS sequence"/>
</dbReference>
<keyword evidence="6" id="KW-0340">Growth factor binding</keyword>
<evidence type="ECO:0000313" key="10">
    <source>
        <dbReference type="Proteomes" id="UP000677803"/>
    </source>
</evidence>
<comment type="similarity">
    <text evidence="2">Belongs to the fibroblast growth factor-binding protein family.</text>
</comment>
<keyword evidence="5" id="KW-1015">Disulfide bond</keyword>
<keyword evidence="10" id="KW-1185">Reference proteome</keyword>
<evidence type="ECO:0000256" key="5">
    <source>
        <dbReference type="ARBA" id="ARBA00023157"/>
    </source>
</evidence>
<keyword evidence="8" id="KW-1133">Transmembrane helix</keyword>
<protein>
    <submittedName>
        <fullName evidence="9">(Atlantic silverside) hypothetical protein</fullName>
    </submittedName>
</protein>
<evidence type="ECO:0000256" key="3">
    <source>
        <dbReference type="ARBA" id="ARBA00022525"/>
    </source>
</evidence>
<gene>
    <name evidence="9" type="ORF">MMEN_LOCUS17133</name>
</gene>
<reference evidence="9" key="1">
    <citation type="submission" date="2021-05" db="EMBL/GenBank/DDBJ databases">
        <authorList>
            <person name="Tigano A."/>
        </authorList>
    </citation>
    <scope>NUCLEOTIDE SEQUENCE</scope>
</reference>
<dbReference type="EMBL" id="CAJRST010036666">
    <property type="protein sequence ID" value="CAG5988850.1"/>
    <property type="molecule type" value="Genomic_DNA"/>
</dbReference>